<evidence type="ECO:0000256" key="2">
    <source>
        <dbReference type="ARBA" id="ARBA00005698"/>
    </source>
</evidence>
<evidence type="ECO:0000256" key="15">
    <source>
        <dbReference type="ARBA" id="ARBA00049551"/>
    </source>
</evidence>
<feature type="transmembrane region" description="Helical" evidence="16">
    <location>
        <begin position="82"/>
        <end position="100"/>
    </location>
</feature>
<dbReference type="PANTHER" id="PTHR11435">
    <property type="entry name" value="NADH UBIQUINONE OXIDOREDUCTASE SUBUNIT ND6"/>
    <property type="match status" value="1"/>
</dbReference>
<gene>
    <name evidence="17" type="primary">nad6</name>
</gene>
<dbReference type="PROSITE" id="PS01258">
    <property type="entry name" value="BH2"/>
    <property type="match status" value="1"/>
</dbReference>
<protein>
    <recommendedName>
        <fullName evidence="5 16">NADH-ubiquinone oxidoreductase chain 6</fullName>
        <ecNumber evidence="4 16">7.1.1.2</ecNumber>
    </recommendedName>
</protein>
<dbReference type="InterPro" id="IPR042106">
    <property type="entry name" value="Nuo/plastoQ_OxRdtase_6_NuoJ"/>
</dbReference>
<name>A0A089FNQ3_9NEOB</name>
<dbReference type="GO" id="GO:0008137">
    <property type="term" value="F:NADH dehydrogenase (ubiquinone) activity"/>
    <property type="evidence" value="ECO:0007669"/>
    <property type="project" value="UniProtKB-UniRule"/>
</dbReference>
<organism evidence="17">
    <name type="scientific">Rana chaochiaoensis</name>
    <dbReference type="NCBI Taxonomy" id="120506"/>
    <lineage>
        <taxon>Eukaryota</taxon>
        <taxon>Metazoa</taxon>
        <taxon>Chordata</taxon>
        <taxon>Craniata</taxon>
        <taxon>Vertebrata</taxon>
        <taxon>Euteleostomi</taxon>
        <taxon>Amphibia</taxon>
        <taxon>Batrachia</taxon>
        <taxon>Anura</taxon>
        <taxon>Neobatrachia</taxon>
        <taxon>Ranoidea</taxon>
        <taxon>Ranidae</taxon>
        <taxon>Rana</taxon>
        <taxon>Rana</taxon>
    </lineage>
</organism>
<keyword evidence="14 16" id="KW-0472">Membrane</keyword>
<keyword evidence="7 16" id="KW-0679">Respiratory chain</keyword>
<dbReference type="PROSITE" id="PS51257">
    <property type="entry name" value="PROKAR_LIPOPROTEIN"/>
    <property type="match status" value="1"/>
</dbReference>
<keyword evidence="11 16" id="KW-1133">Transmembrane helix</keyword>
<keyword evidence="9 16" id="KW-1278">Translocase</keyword>
<evidence type="ECO:0000256" key="12">
    <source>
        <dbReference type="ARBA" id="ARBA00023027"/>
    </source>
</evidence>
<feature type="transmembrane region" description="Helical" evidence="16">
    <location>
        <begin position="120"/>
        <end position="149"/>
    </location>
</feature>
<evidence type="ECO:0000256" key="14">
    <source>
        <dbReference type="ARBA" id="ARBA00023136"/>
    </source>
</evidence>
<evidence type="ECO:0000256" key="4">
    <source>
        <dbReference type="ARBA" id="ARBA00012944"/>
    </source>
</evidence>
<keyword evidence="6 16" id="KW-0813">Transport</keyword>
<keyword evidence="8 16" id="KW-0812">Transmembrane</keyword>
<dbReference type="GO" id="GO:0031966">
    <property type="term" value="C:mitochondrial membrane"/>
    <property type="evidence" value="ECO:0007669"/>
    <property type="project" value="UniProtKB-SubCell"/>
</dbReference>
<evidence type="ECO:0000256" key="10">
    <source>
        <dbReference type="ARBA" id="ARBA00022982"/>
    </source>
</evidence>
<evidence type="ECO:0000256" key="16">
    <source>
        <dbReference type="RuleBase" id="RU004430"/>
    </source>
</evidence>
<proteinExistence type="inferred from homology"/>
<evidence type="ECO:0000256" key="6">
    <source>
        <dbReference type="ARBA" id="ARBA00022448"/>
    </source>
</evidence>
<dbReference type="Gene3D" id="1.20.120.1200">
    <property type="entry name" value="NADH-ubiquinone/plastoquinone oxidoreductase chain 6, subunit NuoJ"/>
    <property type="match status" value="1"/>
</dbReference>
<keyword evidence="16" id="KW-0830">Ubiquinone</keyword>
<dbReference type="PANTHER" id="PTHR11435:SF1">
    <property type="entry name" value="NADH-UBIQUINONE OXIDOREDUCTASE CHAIN 6"/>
    <property type="match status" value="1"/>
</dbReference>
<reference evidence="17" key="1">
    <citation type="journal article" date="2014" name="BMC Genomics">
        <title>The evolution of mitochondrial genomes in modern frogs (Neobatrachia): nonadaptive evolution of mitochondrial genome reorganization.</title>
        <authorList>
            <person name="Xia Y."/>
            <person name="Zheng Y."/>
            <person name="Miura I."/>
            <person name="Wong P.B."/>
            <person name="Murphy R.W."/>
            <person name="Zeng X."/>
        </authorList>
    </citation>
    <scope>NUCLEOTIDE SEQUENCE</scope>
</reference>
<feature type="transmembrane region" description="Helical" evidence="16">
    <location>
        <begin position="43"/>
        <end position="70"/>
    </location>
</feature>
<comment type="subcellular location">
    <subcellularLocation>
        <location evidence="1 16">Mitochondrion membrane</location>
        <topology evidence="1 16">Multi-pass membrane protein</topology>
    </subcellularLocation>
</comment>
<dbReference type="InterPro" id="IPR001457">
    <property type="entry name" value="NADH_UbQ/plastoQ_OxRdtase_su6"/>
</dbReference>
<evidence type="ECO:0000256" key="11">
    <source>
        <dbReference type="ARBA" id="ARBA00022989"/>
    </source>
</evidence>
<comment type="similarity">
    <text evidence="3">Belongs to the Bcl-2 family.</text>
</comment>
<evidence type="ECO:0000256" key="8">
    <source>
        <dbReference type="ARBA" id="ARBA00022692"/>
    </source>
</evidence>
<evidence type="ECO:0000256" key="5">
    <source>
        <dbReference type="ARBA" id="ARBA00021095"/>
    </source>
</evidence>
<accession>A0A089FNQ3</accession>
<dbReference type="GO" id="GO:0042981">
    <property type="term" value="P:regulation of apoptotic process"/>
    <property type="evidence" value="ECO:0007669"/>
    <property type="project" value="InterPro"/>
</dbReference>
<geneLocation type="mitochondrion" evidence="17"/>
<dbReference type="Pfam" id="PF00499">
    <property type="entry name" value="Oxidored_q3"/>
    <property type="match status" value="1"/>
</dbReference>
<evidence type="ECO:0000256" key="7">
    <source>
        <dbReference type="ARBA" id="ARBA00022660"/>
    </source>
</evidence>
<comment type="similarity">
    <text evidence="2 16">Belongs to the complex I subunit 6 family.</text>
</comment>
<comment type="function">
    <text evidence="16">Core subunit of the mitochondrial membrane respiratory chain NADH dehydrogenase (Complex I) which catalyzes electron transfer from NADH through the respiratory chain, using ubiquinone as an electron acceptor. Essential for the catalytic activity and assembly of complex I.</text>
</comment>
<keyword evidence="10 16" id="KW-0249">Electron transport</keyword>
<evidence type="ECO:0000313" key="17">
    <source>
        <dbReference type="EMBL" id="AIP86843.1"/>
    </source>
</evidence>
<evidence type="ECO:0000256" key="9">
    <source>
        <dbReference type="ARBA" id="ARBA00022967"/>
    </source>
</evidence>
<dbReference type="InterPro" id="IPR020726">
    <property type="entry name" value="Bcl2_BH2_motif_CS"/>
</dbReference>
<evidence type="ECO:0000256" key="13">
    <source>
        <dbReference type="ARBA" id="ARBA00023128"/>
    </source>
</evidence>
<keyword evidence="13 16" id="KW-0496">Mitochondrion</keyword>
<evidence type="ECO:0000256" key="1">
    <source>
        <dbReference type="ARBA" id="ARBA00004225"/>
    </source>
</evidence>
<sequence>MMKELCLLVGLLAVASNPSPYYAALGLVVGAGAGCLVLMKWGVSFLSLVLFLVYLGGMMVVFAYSAALVAEPYPEAWGSRAVVVYLVVYNTFLVLWGVQADYGGMDLLLGVGWDVGNDEMWGVGGMLCSGGWILLFGGWSLLLTLFVVFEVVRGHAGGGALRAV</sequence>
<evidence type="ECO:0000256" key="3">
    <source>
        <dbReference type="ARBA" id="ARBA00009458"/>
    </source>
</evidence>
<dbReference type="InterPro" id="IPR050269">
    <property type="entry name" value="ComplexI_Subunit6"/>
</dbReference>
<dbReference type="EMBL" id="KF771320">
    <property type="protein sequence ID" value="AIP86843.1"/>
    <property type="molecule type" value="Genomic_DNA"/>
</dbReference>
<dbReference type="EC" id="7.1.1.2" evidence="4 16"/>
<keyword evidence="12 16" id="KW-0520">NAD</keyword>
<comment type="catalytic activity">
    <reaction evidence="15 16">
        <text>a ubiquinone + NADH + 5 H(+)(in) = a ubiquinol + NAD(+) + 4 H(+)(out)</text>
        <dbReference type="Rhea" id="RHEA:29091"/>
        <dbReference type="Rhea" id="RHEA-COMP:9565"/>
        <dbReference type="Rhea" id="RHEA-COMP:9566"/>
        <dbReference type="ChEBI" id="CHEBI:15378"/>
        <dbReference type="ChEBI" id="CHEBI:16389"/>
        <dbReference type="ChEBI" id="CHEBI:17976"/>
        <dbReference type="ChEBI" id="CHEBI:57540"/>
        <dbReference type="ChEBI" id="CHEBI:57945"/>
        <dbReference type="EC" id="7.1.1.2"/>
    </reaction>
</comment>
<dbReference type="AlphaFoldDB" id="A0A089FNQ3"/>